<accession>A0A9P4T358</accession>
<organism evidence="2 3">
    <name type="scientific">Curvularia kusanoi</name>
    <name type="common">Cochliobolus kusanoi</name>
    <dbReference type="NCBI Taxonomy" id="90978"/>
    <lineage>
        <taxon>Eukaryota</taxon>
        <taxon>Fungi</taxon>
        <taxon>Dikarya</taxon>
        <taxon>Ascomycota</taxon>
        <taxon>Pezizomycotina</taxon>
        <taxon>Dothideomycetes</taxon>
        <taxon>Pleosporomycetidae</taxon>
        <taxon>Pleosporales</taxon>
        <taxon>Pleosporineae</taxon>
        <taxon>Pleosporaceae</taxon>
        <taxon>Curvularia</taxon>
    </lineage>
</organism>
<dbReference type="InterPro" id="IPR001810">
    <property type="entry name" value="F-box_dom"/>
</dbReference>
<evidence type="ECO:0000313" key="3">
    <source>
        <dbReference type="Proteomes" id="UP000801428"/>
    </source>
</evidence>
<dbReference type="Proteomes" id="UP000801428">
    <property type="component" value="Unassembled WGS sequence"/>
</dbReference>
<comment type="caution">
    <text evidence="2">The sequence shown here is derived from an EMBL/GenBank/DDBJ whole genome shotgun (WGS) entry which is preliminary data.</text>
</comment>
<dbReference type="AlphaFoldDB" id="A0A9P4T358"/>
<keyword evidence="3" id="KW-1185">Reference proteome</keyword>
<dbReference type="Pfam" id="PF12937">
    <property type="entry name" value="F-box-like"/>
    <property type="match status" value="1"/>
</dbReference>
<evidence type="ECO:0000313" key="2">
    <source>
        <dbReference type="EMBL" id="KAF2992902.1"/>
    </source>
</evidence>
<dbReference type="OrthoDB" id="4802432at2759"/>
<dbReference type="EMBL" id="SWKU01000070">
    <property type="protein sequence ID" value="KAF2992902.1"/>
    <property type="molecule type" value="Genomic_DNA"/>
</dbReference>
<name>A0A9P4T358_CURKU</name>
<proteinExistence type="predicted"/>
<gene>
    <name evidence="2" type="ORF">E8E13_000555</name>
</gene>
<protein>
    <recommendedName>
        <fullName evidence="1">F-box domain-containing protein</fullName>
    </recommendedName>
</protein>
<evidence type="ECO:0000259" key="1">
    <source>
        <dbReference type="Pfam" id="PF12937"/>
    </source>
</evidence>
<sequence>MASKLPSEILVQIASHLQSRGHKLGPYALVCRAWQSAFEKKIYASLAVLSPSSTSMVVVGHESRGLSFRKRGLTFEKLDSLMARKQLRQSVIRSIEYKVAVPHWLFPRGQYKLNNNYTYDNLIRRENDRSFTAGMQALFDFLSSWPDEAGSVSLGIVLQAEKVYTSDQDGEPDTRLLMGYGKSVAPYCAKFLSGCVLASVSCVSHLDFPSAETPCAMGEENQISPGAMLQIASACKDGSIQELAIKDHFRVPYGSTSLLAEKRASTATNLSLLPWSVQKLDIQWSGLRYGDQTDEDEEDDILPDPLPTITLLPDPLSAVLRDISTRLTSLHISEMEVLPEIFWLPRASQQSLLPYWPYLVTIVLKDLLFFTPSGQVLSYVDTNHKRDIYVASYFNKFYSAAGVAVRSMPRLKTMSIVFDHEEQALDLQVGEGKGHLGLFVNDYRPSSEVLDSWKIDSDQLHRNRGPWLEILYEKWPLV</sequence>
<feature type="domain" description="F-box" evidence="1">
    <location>
        <begin position="3"/>
        <end position="38"/>
    </location>
</feature>
<reference evidence="2" key="1">
    <citation type="submission" date="2019-04" db="EMBL/GenBank/DDBJ databases">
        <title>Sequencing of skin fungus with MAO and IRED activity.</title>
        <authorList>
            <person name="Marsaioli A.J."/>
            <person name="Bonatto J.M.C."/>
            <person name="Reis Junior O."/>
        </authorList>
    </citation>
    <scope>NUCLEOTIDE SEQUENCE</scope>
    <source>
        <strain evidence="2">30M1</strain>
    </source>
</reference>